<dbReference type="PANTHER" id="PTHR43802:SF1">
    <property type="entry name" value="IP11341P-RELATED"/>
    <property type="match status" value="1"/>
</dbReference>
<evidence type="ECO:0000313" key="3">
    <source>
        <dbReference type="Proteomes" id="UP000183413"/>
    </source>
</evidence>
<dbReference type="Gene3D" id="3.90.226.10">
    <property type="entry name" value="2-enoyl-CoA Hydratase, Chain A, domain 1"/>
    <property type="match status" value="1"/>
</dbReference>
<comment type="similarity">
    <text evidence="1">Belongs to the enoyl-CoA hydratase/isomerase family.</text>
</comment>
<dbReference type="SUPFAM" id="SSF52096">
    <property type="entry name" value="ClpP/crotonase"/>
    <property type="match status" value="1"/>
</dbReference>
<dbReference type="InParanoid" id="A0A1I5M9N9"/>
<dbReference type="CDD" id="cd06558">
    <property type="entry name" value="crotonase-like"/>
    <property type="match status" value="1"/>
</dbReference>
<dbReference type="GO" id="GO:0003824">
    <property type="term" value="F:catalytic activity"/>
    <property type="evidence" value="ECO:0007669"/>
    <property type="project" value="UniProtKB-ARBA"/>
</dbReference>
<evidence type="ECO:0000256" key="1">
    <source>
        <dbReference type="ARBA" id="ARBA00005254"/>
    </source>
</evidence>
<dbReference type="STRING" id="1993.SAMN04489713_111206"/>
<keyword evidence="3" id="KW-1185">Reference proteome</keyword>
<protein>
    <submittedName>
        <fullName evidence="2">Enoyl-CoA hydratase/carnithine racemase</fullName>
    </submittedName>
</protein>
<evidence type="ECO:0000313" key="2">
    <source>
        <dbReference type="EMBL" id="SFP06027.1"/>
    </source>
</evidence>
<proteinExistence type="inferred from homology"/>
<dbReference type="PANTHER" id="PTHR43802">
    <property type="entry name" value="ENOYL-COA HYDRATASE"/>
    <property type="match status" value="1"/>
</dbReference>
<gene>
    <name evidence="2" type="ORF">SAMN04489713_111206</name>
</gene>
<dbReference type="InterPro" id="IPR029045">
    <property type="entry name" value="ClpP/crotonase-like_dom_sf"/>
</dbReference>
<sequence length="281" mass="30210">MLTSEPDRTDAVGGRPKAGFAYSHRHDDVEIVVMNRPEKLNAWTEAMRDDLAEILVRARDDDSVGAIVLTGSGRGFCAGQDLAETRTFAAADPARAEAWLRRIAAFYDVIRETDKPTVAAINGVAAGSGFQVTLLMDVRVAHATAMLGQPEVSSGIPSITGTYLMAQALGLSRTTELVLSGRLMSADEAHAAGVVHDVVTTGDVVDVAILRAQRLARQPAGAVARTKAWLRAMTERSYRDAFTHALHAHRDAYASGEPQREMSRFLETRATAPAADVTEGR</sequence>
<dbReference type="AlphaFoldDB" id="A0A1I5M9N9"/>
<dbReference type="Pfam" id="PF00378">
    <property type="entry name" value="ECH_1"/>
    <property type="match status" value="1"/>
</dbReference>
<dbReference type="eggNOG" id="COG1024">
    <property type="taxonomic scope" value="Bacteria"/>
</dbReference>
<name>A0A1I5M9N9_9ACTN</name>
<accession>A0A1I5M9N9</accession>
<dbReference type="RefSeq" id="WP_256255493.1">
    <property type="nucleotide sequence ID" value="NZ_FOVH01000011.1"/>
</dbReference>
<reference evidence="2 3" key="1">
    <citation type="submission" date="2016-10" db="EMBL/GenBank/DDBJ databases">
        <authorList>
            <person name="de Groot N.N."/>
        </authorList>
    </citation>
    <scope>NUCLEOTIDE SEQUENCE [LARGE SCALE GENOMIC DNA]</scope>
    <source>
        <strain evidence="2 3">DSM 43067</strain>
    </source>
</reference>
<dbReference type="Proteomes" id="UP000183413">
    <property type="component" value="Unassembled WGS sequence"/>
</dbReference>
<dbReference type="EMBL" id="FOVH01000011">
    <property type="protein sequence ID" value="SFP06027.1"/>
    <property type="molecule type" value="Genomic_DNA"/>
</dbReference>
<organism evidence="2 3">
    <name type="scientific">Actinomadura madurae</name>
    <dbReference type="NCBI Taxonomy" id="1993"/>
    <lineage>
        <taxon>Bacteria</taxon>
        <taxon>Bacillati</taxon>
        <taxon>Actinomycetota</taxon>
        <taxon>Actinomycetes</taxon>
        <taxon>Streptosporangiales</taxon>
        <taxon>Thermomonosporaceae</taxon>
        <taxon>Actinomadura</taxon>
    </lineage>
</organism>
<dbReference type="InterPro" id="IPR001753">
    <property type="entry name" value="Enoyl-CoA_hydra/iso"/>
</dbReference>